<gene>
    <name evidence="6" type="ORF">BLA29_004714</name>
</gene>
<dbReference type="AlphaFoldDB" id="A0A1Y3BP18"/>
<proteinExistence type="inferred from homology"/>
<dbReference type="Gene3D" id="3.40.50.1820">
    <property type="entry name" value="alpha/beta hydrolase"/>
    <property type="match status" value="1"/>
</dbReference>
<dbReference type="SUPFAM" id="SSF53474">
    <property type="entry name" value="alpha/beta-Hydrolases"/>
    <property type="match status" value="1"/>
</dbReference>
<keyword evidence="4" id="KW-0325">Glycoprotein</keyword>
<evidence type="ECO:0000256" key="2">
    <source>
        <dbReference type="ARBA" id="ARBA00022487"/>
    </source>
</evidence>
<dbReference type="OrthoDB" id="6514353at2759"/>
<dbReference type="PANTHER" id="PTHR43918">
    <property type="entry name" value="ACETYLCHOLINESTERASE"/>
    <property type="match status" value="1"/>
</dbReference>
<organism evidence="6 7">
    <name type="scientific">Euroglyphus maynei</name>
    <name type="common">Mayne's house dust mite</name>
    <dbReference type="NCBI Taxonomy" id="6958"/>
    <lineage>
        <taxon>Eukaryota</taxon>
        <taxon>Metazoa</taxon>
        <taxon>Ecdysozoa</taxon>
        <taxon>Arthropoda</taxon>
        <taxon>Chelicerata</taxon>
        <taxon>Arachnida</taxon>
        <taxon>Acari</taxon>
        <taxon>Acariformes</taxon>
        <taxon>Sarcoptiformes</taxon>
        <taxon>Astigmata</taxon>
        <taxon>Psoroptidia</taxon>
        <taxon>Analgoidea</taxon>
        <taxon>Pyroglyphidae</taxon>
        <taxon>Pyroglyphinae</taxon>
        <taxon>Euroglyphus</taxon>
    </lineage>
</organism>
<evidence type="ECO:0000259" key="5">
    <source>
        <dbReference type="Pfam" id="PF00135"/>
    </source>
</evidence>
<dbReference type="Proteomes" id="UP000194236">
    <property type="component" value="Unassembled WGS sequence"/>
</dbReference>
<protein>
    <recommendedName>
        <fullName evidence="5">Carboxylesterase type B domain-containing protein</fullName>
    </recommendedName>
</protein>
<dbReference type="Pfam" id="PF00135">
    <property type="entry name" value="COesterase"/>
    <property type="match status" value="1"/>
</dbReference>
<dbReference type="GO" id="GO:0005886">
    <property type="term" value="C:plasma membrane"/>
    <property type="evidence" value="ECO:0007669"/>
    <property type="project" value="TreeGrafter"/>
</dbReference>
<name>A0A1Y3BP18_EURMA</name>
<evidence type="ECO:0000256" key="4">
    <source>
        <dbReference type="ARBA" id="ARBA00023180"/>
    </source>
</evidence>
<reference evidence="6 7" key="1">
    <citation type="submission" date="2017-03" db="EMBL/GenBank/DDBJ databases">
        <title>Genome Survey of Euroglyphus maynei.</title>
        <authorList>
            <person name="Arlian L.G."/>
            <person name="Morgan M.S."/>
            <person name="Rider S.D."/>
        </authorList>
    </citation>
    <scope>NUCLEOTIDE SEQUENCE [LARGE SCALE GENOMIC DNA]</scope>
    <source>
        <strain evidence="6">Arlian Lab</strain>
        <tissue evidence="6">Whole body</tissue>
    </source>
</reference>
<feature type="domain" description="Carboxylesterase type B" evidence="5">
    <location>
        <begin position="5"/>
        <end position="214"/>
    </location>
</feature>
<comment type="similarity">
    <text evidence="1">Belongs to the type-B carboxylesterase/lipase family.</text>
</comment>
<dbReference type="GO" id="GO:0006581">
    <property type="term" value="P:acetylcholine catabolic process"/>
    <property type="evidence" value="ECO:0007669"/>
    <property type="project" value="TreeGrafter"/>
</dbReference>
<comment type="caution">
    <text evidence="6">The sequence shown here is derived from an EMBL/GenBank/DDBJ whole genome shotgun (WGS) entry which is preliminary data.</text>
</comment>
<keyword evidence="7" id="KW-1185">Reference proteome</keyword>
<dbReference type="InterPro" id="IPR029058">
    <property type="entry name" value="AB_hydrolase_fold"/>
</dbReference>
<keyword evidence="2" id="KW-0719">Serine esterase</keyword>
<dbReference type="GO" id="GO:0003990">
    <property type="term" value="F:acetylcholinesterase activity"/>
    <property type="evidence" value="ECO:0007669"/>
    <property type="project" value="TreeGrafter"/>
</dbReference>
<evidence type="ECO:0000313" key="6">
    <source>
        <dbReference type="EMBL" id="OTF81336.1"/>
    </source>
</evidence>
<evidence type="ECO:0000256" key="3">
    <source>
        <dbReference type="ARBA" id="ARBA00022801"/>
    </source>
</evidence>
<evidence type="ECO:0000256" key="1">
    <source>
        <dbReference type="ARBA" id="ARBA00005964"/>
    </source>
</evidence>
<dbReference type="InterPro" id="IPR050654">
    <property type="entry name" value="AChE-related_enzymes"/>
</dbReference>
<dbReference type="InterPro" id="IPR002018">
    <property type="entry name" value="CarbesteraseB"/>
</dbReference>
<dbReference type="PANTHER" id="PTHR43918:SF4">
    <property type="entry name" value="CARBOXYLIC ESTER HYDROLASE"/>
    <property type="match status" value="1"/>
</dbReference>
<sequence>MFRKSFLPMFGDEVLPIDAILFKNYHNRVDLIYGATHDEGSMFALIYFPELMNDKNTFTMEKIHEMISGMMSQMKVKKSDKIIDYYTKTLNVSNINEVRKVFSNIIGDFSLLCPTMLFGQRMARDYNSSNKFYSYRLDRRGNGAAKTLCPFEWMGVCHGADLVYVFHDSFIKGSPEDIELSNEMMKAWTNFAKTGQPGNVGSIKWQQVYENGQKFPPSTMLLDVKTRMDEGIFEDLCVGFWEKIYKENN</sequence>
<dbReference type="EMBL" id="MUJZ01014179">
    <property type="protein sequence ID" value="OTF81336.1"/>
    <property type="molecule type" value="Genomic_DNA"/>
</dbReference>
<keyword evidence="3" id="KW-0378">Hydrolase</keyword>
<accession>A0A1Y3BP18</accession>
<evidence type="ECO:0000313" key="7">
    <source>
        <dbReference type="Proteomes" id="UP000194236"/>
    </source>
</evidence>
<dbReference type="GO" id="GO:0019695">
    <property type="term" value="P:choline metabolic process"/>
    <property type="evidence" value="ECO:0007669"/>
    <property type="project" value="TreeGrafter"/>
</dbReference>
<dbReference type="GO" id="GO:0005615">
    <property type="term" value="C:extracellular space"/>
    <property type="evidence" value="ECO:0007669"/>
    <property type="project" value="TreeGrafter"/>
</dbReference>